<feature type="region of interest" description="Disordered" evidence="1">
    <location>
        <begin position="1"/>
        <end position="27"/>
    </location>
</feature>
<feature type="compositionally biased region" description="Acidic residues" evidence="1">
    <location>
        <begin position="42"/>
        <end position="68"/>
    </location>
</feature>
<dbReference type="AlphaFoldDB" id="A0A9P4G6R4"/>
<evidence type="ECO:0000313" key="3">
    <source>
        <dbReference type="Proteomes" id="UP000800039"/>
    </source>
</evidence>
<reference evidence="2" key="1">
    <citation type="submission" date="2020-01" db="EMBL/GenBank/DDBJ databases">
        <authorList>
            <consortium name="DOE Joint Genome Institute"/>
            <person name="Haridas S."/>
            <person name="Albert R."/>
            <person name="Binder M."/>
            <person name="Bloem J."/>
            <person name="Labutti K."/>
            <person name="Salamov A."/>
            <person name="Andreopoulos B."/>
            <person name="Baker S.E."/>
            <person name="Barry K."/>
            <person name="Bills G."/>
            <person name="Bluhm B.H."/>
            <person name="Cannon C."/>
            <person name="Castanera R."/>
            <person name="Culley D.E."/>
            <person name="Daum C."/>
            <person name="Ezra D."/>
            <person name="Gonzalez J.B."/>
            <person name="Henrissat B."/>
            <person name="Kuo A."/>
            <person name="Liang C."/>
            <person name="Lipzen A."/>
            <person name="Lutzoni F."/>
            <person name="Magnuson J."/>
            <person name="Mondo S."/>
            <person name="Nolan M."/>
            <person name="Ohm R."/>
            <person name="Pangilinan J."/>
            <person name="Park H.-J."/>
            <person name="Ramirez L."/>
            <person name="Alfaro M."/>
            <person name="Sun H."/>
            <person name="Tritt A."/>
            <person name="Yoshinaga Y."/>
            <person name="Zwiers L.-H."/>
            <person name="Turgeon B.G."/>
            <person name="Goodwin S.B."/>
            <person name="Spatafora J.W."/>
            <person name="Crous P.W."/>
            <person name="Grigoriev I.V."/>
        </authorList>
    </citation>
    <scope>NUCLEOTIDE SEQUENCE</scope>
    <source>
        <strain evidence="2">CBS 394.84</strain>
    </source>
</reference>
<accession>A0A9P4G6R4</accession>
<protein>
    <submittedName>
        <fullName evidence="2">Uncharacterized protein</fullName>
    </submittedName>
</protein>
<feature type="region of interest" description="Disordered" evidence="1">
    <location>
        <begin position="39"/>
        <end position="68"/>
    </location>
</feature>
<sequence>MFHHHEPNDPTNQPRPQAVSPDRPPQWKRMNCGYRCGWGCEEPGEDESDGGGSDDETVSTLVDTDDEESPMIELPNEEVENHEAYQQAGLLLHESLDDGDTGVVVLVSGSPSECEDCSIHSHSPQDYDGRSESLEVEPCATGDHSTVASSGGSAGNRSPVPGFDYIMMGIPMTRFPPAYYFLETPLRLSPQDEHCRGHTFSPMVLQDEILYLDVMGEMRRSQIPRDRMAF</sequence>
<evidence type="ECO:0000256" key="1">
    <source>
        <dbReference type="SAM" id="MobiDB-lite"/>
    </source>
</evidence>
<evidence type="ECO:0000313" key="2">
    <source>
        <dbReference type="EMBL" id="KAF1840046.1"/>
    </source>
</evidence>
<name>A0A9P4G6R4_9PLEO</name>
<comment type="caution">
    <text evidence="2">The sequence shown here is derived from an EMBL/GenBank/DDBJ whole genome shotgun (WGS) entry which is preliminary data.</text>
</comment>
<gene>
    <name evidence="2" type="ORF">K460DRAFT_421702</name>
</gene>
<dbReference type="EMBL" id="ML976621">
    <property type="protein sequence ID" value="KAF1840046.1"/>
    <property type="molecule type" value="Genomic_DNA"/>
</dbReference>
<proteinExistence type="predicted"/>
<dbReference type="RefSeq" id="XP_040782609.1">
    <property type="nucleotide sequence ID" value="XM_040938159.1"/>
</dbReference>
<keyword evidence="3" id="KW-1185">Reference proteome</keyword>
<dbReference type="GeneID" id="63855409"/>
<organism evidence="2 3">
    <name type="scientific">Cucurbitaria berberidis CBS 394.84</name>
    <dbReference type="NCBI Taxonomy" id="1168544"/>
    <lineage>
        <taxon>Eukaryota</taxon>
        <taxon>Fungi</taxon>
        <taxon>Dikarya</taxon>
        <taxon>Ascomycota</taxon>
        <taxon>Pezizomycotina</taxon>
        <taxon>Dothideomycetes</taxon>
        <taxon>Pleosporomycetidae</taxon>
        <taxon>Pleosporales</taxon>
        <taxon>Pleosporineae</taxon>
        <taxon>Cucurbitariaceae</taxon>
        <taxon>Cucurbitaria</taxon>
    </lineage>
</organism>
<dbReference type="OrthoDB" id="3761807at2759"/>
<dbReference type="Proteomes" id="UP000800039">
    <property type="component" value="Unassembled WGS sequence"/>
</dbReference>